<evidence type="ECO:0000313" key="2">
    <source>
        <dbReference type="EMBL" id="PKW28018.1"/>
    </source>
</evidence>
<accession>A0A2N3YMJ0</accession>
<organism evidence="2 3">
    <name type="scientific">Phycicoccus duodecadis</name>
    <dbReference type="NCBI Taxonomy" id="173053"/>
    <lineage>
        <taxon>Bacteria</taxon>
        <taxon>Bacillati</taxon>
        <taxon>Actinomycetota</taxon>
        <taxon>Actinomycetes</taxon>
        <taxon>Micrococcales</taxon>
        <taxon>Intrasporangiaceae</taxon>
        <taxon>Phycicoccus</taxon>
    </lineage>
</organism>
<dbReference type="AlphaFoldDB" id="A0A2N3YMJ0"/>
<dbReference type="RefSeq" id="WP_101396403.1">
    <property type="nucleotide sequence ID" value="NZ_PJNE01000001.1"/>
</dbReference>
<dbReference type="SUPFAM" id="SSF51695">
    <property type="entry name" value="PLC-like phosphodiesterases"/>
    <property type="match status" value="1"/>
</dbReference>
<dbReference type="Gene3D" id="3.20.20.190">
    <property type="entry name" value="Phosphatidylinositol (PI) phosphodiesterase"/>
    <property type="match status" value="1"/>
</dbReference>
<dbReference type="PANTHER" id="PTHR43805:SF1">
    <property type="entry name" value="GP-PDE DOMAIN-CONTAINING PROTEIN"/>
    <property type="match status" value="1"/>
</dbReference>
<dbReference type="EMBL" id="PJNE01000001">
    <property type="protein sequence ID" value="PKW28018.1"/>
    <property type="molecule type" value="Genomic_DNA"/>
</dbReference>
<dbReference type="GO" id="GO:0008081">
    <property type="term" value="F:phosphoric diester hydrolase activity"/>
    <property type="evidence" value="ECO:0007669"/>
    <property type="project" value="InterPro"/>
</dbReference>
<dbReference type="OrthoDB" id="5241788at2"/>
<gene>
    <name evidence="2" type="ORF">ATL31_2871</name>
</gene>
<evidence type="ECO:0000259" key="1">
    <source>
        <dbReference type="PROSITE" id="PS51704"/>
    </source>
</evidence>
<dbReference type="PROSITE" id="PS51704">
    <property type="entry name" value="GP_PDE"/>
    <property type="match status" value="1"/>
</dbReference>
<dbReference type="InterPro" id="IPR017946">
    <property type="entry name" value="PLC-like_Pdiesterase_TIM-brl"/>
</dbReference>
<evidence type="ECO:0000313" key="3">
    <source>
        <dbReference type="Proteomes" id="UP000233781"/>
    </source>
</evidence>
<dbReference type="InterPro" id="IPR030395">
    <property type="entry name" value="GP_PDE_dom"/>
</dbReference>
<proteinExistence type="predicted"/>
<sequence length="272" mass="28730">MRAEDYAYLAAPRPLALAHRGGARLAANAGLENTLSAFARAVAMGYRYLETDVHATADGQVVAFHDAALDRVTDAAGRIADLPWSAVREARVGGREAPPLLSELLEAFPEARFNIDVKADAALAPTVAVVRAHDAAARVCLGSFSPRRIRAARRALGPGVATAAGQIGTAALRFSPGVVSRLLHTPAPVLQIPAEHRVGGRTVTLVTPGLLRRAHALGKHVHVWFHDGASEDAAEFHRLLDLGVDGIVADRIDVLADVLEVRGHPLGPRSEG</sequence>
<dbReference type="PANTHER" id="PTHR43805">
    <property type="entry name" value="GLYCEROPHOSPHORYL DIESTER PHOSPHODIESTERASE"/>
    <property type="match status" value="1"/>
</dbReference>
<keyword evidence="3" id="KW-1185">Reference proteome</keyword>
<dbReference type="Proteomes" id="UP000233781">
    <property type="component" value="Unassembled WGS sequence"/>
</dbReference>
<reference evidence="2 3" key="1">
    <citation type="submission" date="2017-12" db="EMBL/GenBank/DDBJ databases">
        <title>Sequencing the genomes of 1000 Actinobacteria strains.</title>
        <authorList>
            <person name="Klenk H.-P."/>
        </authorList>
    </citation>
    <scope>NUCLEOTIDE SEQUENCE [LARGE SCALE GENOMIC DNA]</scope>
    <source>
        <strain evidence="2 3">DSM 12806</strain>
    </source>
</reference>
<feature type="domain" description="GP-PDE" evidence="1">
    <location>
        <begin position="14"/>
        <end position="259"/>
    </location>
</feature>
<dbReference type="Pfam" id="PF03009">
    <property type="entry name" value="GDPD"/>
    <property type="match status" value="1"/>
</dbReference>
<comment type="caution">
    <text evidence="2">The sequence shown here is derived from an EMBL/GenBank/DDBJ whole genome shotgun (WGS) entry which is preliminary data.</text>
</comment>
<name>A0A2N3YMJ0_9MICO</name>
<protein>
    <submittedName>
        <fullName evidence="2">Glycerophosphoryl diester phosphodiesterase</fullName>
    </submittedName>
</protein>
<dbReference type="GO" id="GO:0006629">
    <property type="term" value="P:lipid metabolic process"/>
    <property type="evidence" value="ECO:0007669"/>
    <property type="project" value="InterPro"/>
</dbReference>